<protein>
    <submittedName>
        <fullName evidence="2">Uncharacterized protein</fullName>
    </submittedName>
</protein>
<evidence type="ECO:0000256" key="1">
    <source>
        <dbReference type="SAM" id="MobiDB-lite"/>
    </source>
</evidence>
<accession>A0ABU6YJ01</accession>
<dbReference type="EMBL" id="JASCZI010242175">
    <property type="protein sequence ID" value="MED6209979.1"/>
    <property type="molecule type" value="Genomic_DNA"/>
</dbReference>
<evidence type="ECO:0000313" key="2">
    <source>
        <dbReference type="EMBL" id="MED6209979.1"/>
    </source>
</evidence>
<sequence>MLKDIKEGQQPTPTILKRQPDAPWQTPAKHCGICSCNSYHTDECPQLQEDNTVASTHNFFEGTTIPPYNKKHYTQGWWDNQPTHCSPLNNNRIKTDNNTLPFSFRINKIKDINHRIFAPTLLRILHYPIMMKLCAPINKKVGS</sequence>
<reference evidence="2 3" key="1">
    <citation type="journal article" date="2023" name="Plants (Basel)">
        <title>Bridging the Gap: Combining Genomics and Transcriptomics Approaches to Understand Stylosanthes scabra, an Orphan Legume from the Brazilian Caatinga.</title>
        <authorList>
            <person name="Ferreira-Neto J.R.C."/>
            <person name="da Silva M.D."/>
            <person name="Binneck E."/>
            <person name="de Melo N.F."/>
            <person name="da Silva R.H."/>
            <person name="de Melo A.L.T.M."/>
            <person name="Pandolfi V."/>
            <person name="Bustamante F.O."/>
            <person name="Brasileiro-Vidal A.C."/>
            <person name="Benko-Iseppon A.M."/>
        </authorList>
    </citation>
    <scope>NUCLEOTIDE SEQUENCE [LARGE SCALE GENOMIC DNA]</scope>
    <source>
        <tissue evidence="2">Leaves</tissue>
    </source>
</reference>
<comment type="caution">
    <text evidence="2">The sequence shown here is derived from an EMBL/GenBank/DDBJ whole genome shotgun (WGS) entry which is preliminary data.</text>
</comment>
<name>A0ABU6YJ01_9FABA</name>
<gene>
    <name evidence="2" type="ORF">PIB30_059800</name>
</gene>
<evidence type="ECO:0000313" key="3">
    <source>
        <dbReference type="Proteomes" id="UP001341840"/>
    </source>
</evidence>
<dbReference type="Proteomes" id="UP001341840">
    <property type="component" value="Unassembled WGS sequence"/>
</dbReference>
<organism evidence="2 3">
    <name type="scientific">Stylosanthes scabra</name>
    <dbReference type="NCBI Taxonomy" id="79078"/>
    <lineage>
        <taxon>Eukaryota</taxon>
        <taxon>Viridiplantae</taxon>
        <taxon>Streptophyta</taxon>
        <taxon>Embryophyta</taxon>
        <taxon>Tracheophyta</taxon>
        <taxon>Spermatophyta</taxon>
        <taxon>Magnoliopsida</taxon>
        <taxon>eudicotyledons</taxon>
        <taxon>Gunneridae</taxon>
        <taxon>Pentapetalae</taxon>
        <taxon>rosids</taxon>
        <taxon>fabids</taxon>
        <taxon>Fabales</taxon>
        <taxon>Fabaceae</taxon>
        <taxon>Papilionoideae</taxon>
        <taxon>50 kb inversion clade</taxon>
        <taxon>dalbergioids sensu lato</taxon>
        <taxon>Dalbergieae</taxon>
        <taxon>Pterocarpus clade</taxon>
        <taxon>Stylosanthes</taxon>
    </lineage>
</organism>
<feature type="region of interest" description="Disordered" evidence="1">
    <location>
        <begin position="1"/>
        <end position="22"/>
    </location>
</feature>
<keyword evidence="3" id="KW-1185">Reference proteome</keyword>
<proteinExistence type="predicted"/>